<reference evidence="1" key="1">
    <citation type="submission" date="2020-06" db="EMBL/GenBank/DDBJ databases">
        <authorList>
            <person name="Li T."/>
            <person name="Hu X."/>
            <person name="Zhang T."/>
            <person name="Song X."/>
            <person name="Zhang H."/>
            <person name="Dai N."/>
            <person name="Sheng W."/>
            <person name="Hou X."/>
            <person name="Wei L."/>
        </authorList>
    </citation>
    <scope>NUCLEOTIDE SEQUENCE</scope>
    <source>
        <strain evidence="1">G02</strain>
        <tissue evidence="1">Leaf</tissue>
    </source>
</reference>
<comment type="caution">
    <text evidence="1">The sequence shown here is derived from an EMBL/GenBank/DDBJ whole genome shotgun (WGS) entry which is preliminary data.</text>
</comment>
<reference evidence="1" key="2">
    <citation type="journal article" date="2024" name="Plant">
        <title>Genomic evolution and insights into agronomic trait innovations of Sesamum species.</title>
        <authorList>
            <person name="Miao H."/>
            <person name="Wang L."/>
            <person name="Qu L."/>
            <person name="Liu H."/>
            <person name="Sun Y."/>
            <person name="Le M."/>
            <person name="Wang Q."/>
            <person name="Wei S."/>
            <person name="Zheng Y."/>
            <person name="Lin W."/>
            <person name="Duan Y."/>
            <person name="Cao H."/>
            <person name="Xiong S."/>
            <person name="Wang X."/>
            <person name="Wei L."/>
            <person name="Li C."/>
            <person name="Ma Q."/>
            <person name="Ju M."/>
            <person name="Zhao R."/>
            <person name="Li G."/>
            <person name="Mu C."/>
            <person name="Tian Q."/>
            <person name="Mei H."/>
            <person name="Zhang T."/>
            <person name="Gao T."/>
            <person name="Zhang H."/>
        </authorList>
    </citation>
    <scope>NUCLEOTIDE SEQUENCE</scope>
    <source>
        <strain evidence="1">G02</strain>
    </source>
</reference>
<proteinExistence type="predicted"/>
<evidence type="ECO:0000313" key="1">
    <source>
        <dbReference type="EMBL" id="KAL0329002.1"/>
    </source>
</evidence>
<organism evidence="1">
    <name type="scientific">Sesamum radiatum</name>
    <name type="common">Black benniseed</name>
    <dbReference type="NCBI Taxonomy" id="300843"/>
    <lineage>
        <taxon>Eukaryota</taxon>
        <taxon>Viridiplantae</taxon>
        <taxon>Streptophyta</taxon>
        <taxon>Embryophyta</taxon>
        <taxon>Tracheophyta</taxon>
        <taxon>Spermatophyta</taxon>
        <taxon>Magnoliopsida</taxon>
        <taxon>eudicotyledons</taxon>
        <taxon>Gunneridae</taxon>
        <taxon>Pentapetalae</taxon>
        <taxon>asterids</taxon>
        <taxon>lamiids</taxon>
        <taxon>Lamiales</taxon>
        <taxon>Pedaliaceae</taxon>
        <taxon>Sesamum</taxon>
    </lineage>
</organism>
<sequence>MGCSLGCSLGPWTAAECDGMGRSVGLRVAGLRTAAGHVHWAASVRWAAPVQVARWADGLRCTLGCTGAASWASRAGLLGWTIGLAQM</sequence>
<protein>
    <submittedName>
        <fullName evidence="1">Uncharacterized protein</fullName>
    </submittedName>
</protein>
<dbReference type="EMBL" id="JACGWJ010000022">
    <property type="protein sequence ID" value="KAL0329002.1"/>
    <property type="molecule type" value="Genomic_DNA"/>
</dbReference>
<gene>
    <name evidence="1" type="ORF">Sradi_4886900</name>
</gene>
<name>A0AAW2MCI1_SESRA</name>
<accession>A0AAW2MCI1</accession>
<dbReference type="AlphaFoldDB" id="A0AAW2MCI1"/>